<evidence type="ECO:0000259" key="2">
    <source>
        <dbReference type="PROSITE" id="PS50110"/>
    </source>
</evidence>
<protein>
    <submittedName>
        <fullName evidence="3">Response regulator</fullName>
    </submittedName>
</protein>
<dbReference type="Pfam" id="PF00072">
    <property type="entry name" value="Response_reg"/>
    <property type="match status" value="1"/>
</dbReference>
<dbReference type="CDD" id="cd17557">
    <property type="entry name" value="REC_Rcp-like"/>
    <property type="match status" value="1"/>
</dbReference>
<proteinExistence type="predicted"/>
<dbReference type="InterPro" id="IPR011006">
    <property type="entry name" value="CheY-like_superfamily"/>
</dbReference>
<dbReference type="AlphaFoldDB" id="A0A937VZZ2"/>
<dbReference type="InterPro" id="IPR052893">
    <property type="entry name" value="TCS_response_regulator"/>
</dbReference>
<dbReference type="Proteomes" id="UP000712673">
    <property type="component" value="Unassembled WGS sequence"/>
</dbReference>
<dbReference type="PROSITE" id="PS50110">
    <property type="entry name" value="RESPONSE_REGULATORY"/>
    <property type="match status" value="1"/>
</dbReference>
<feature type="modified residue" description="4-aspartylphosphate" evidence="1">
    <location>
        <position position="66"/>
    </location>
</feature>
<sequence length="146" mass="16783">MRQLTVLLVEDNPRDVRLTQRAFKQAGLPHELRVVRDGDEALTYLHREGAYQEPDVAPRPDVILLDLNLPRMGGHELLRQVKQDSRFKQLPIIVLTTSERPDDVRQAYDAGANAYLLKPVEFSRFTEVIEQLGNFWLEIVELPPEG</sequence>
<name>A0A937VZZ2_UNCTE</name>
<dbReference type="EMBL" id="VGLS01000294">
    <property type="protein sequence ID" value="MBM3224298.1"/>
    <property type="molecule type" value="Genomic_DNA"/>
</dbReference>
<evidence type="ECO:0000256" key="1">
    <source>
        <dbReference type="PROSITE-ProRule" id="PRU00169"/>
    </source>
</evidence>
<evidence type="ECO:0000313" key="4">
    <source>
        <dbReference type="Proteomes" id="UP000712673"/>
    </source>
</evidence>
<reference evidence="3" key="1">
    <citation type="submission" date="2019-03" db="EMBL/GenBank/DDBJ databases">
        <title>Lake Tanganyika Metagenome-Assembled Genomes (MAGs).</title>
        <authorList>
            <person name="Tran P."/>
        </authorList>
    </citation>
    <scope>NUCLEOTIDE SEQUENCE</scope>
    <source>
        <strain evidence="3">K_DeepCast_65m_m2_066</strain>
    </source>
</reference>
<dbReference type="PANTHER" id="PTHR44520">
    <property type="entry name" value="RESPONSE REGULATOR RCP1-RELATED"/>
    <property type="match status" value="1"/>
</dbReference>
<organism evidence="3 4">
    <name type="scientific">Tectimicrobiota bacterium</name>
    <dbReference type="NCBI Taxonomy" id="2528274"/>
    <lineage>
        <taxon>Bacteria</taxon>
        <taxon>Pseudomonadati</taxon>
        <taxon>Nitrospinota/Tectimicrobiota group</taxon>
        <taxon>Candidatus Tectimicrobiota</taxon>
    </lineage>
</organism>
<comment type="caution">
    <text evidence="3">The sequence shown here is derived from an EMBL/GenBank/DDBJ whole genome shotgun (WGS) entry which is preliminary data.</text>
</comment>
<keyword evidence="1" id="KW-0597">Phosphoprotein</keyword>
<accession>A0A937VZZ2</accession>
<evidence type="ECO:0000313" key="3">
    <source>
        <dbReference type="EMBL" id="MBM3224298.1"/>
    </source>
</evidence>
<dbReference type="SUPFAM" id="SSF52172">
    <property type="entry name" value="CheY-like"/>
    <property type="match status" value="1"/>
</dbReference>
<gene>
    <name evidence="3" type="ORF">FJZ47_10895</name>
</gene>
<feature type="domain" description="Response regulatory" evidence="2">
    <location>
        <begin position="5"/>
        <end position="133"/>
    </location>
</feature>
<dbReference type="SMART" id="SM00448">
    <property type="entry name" value="REC"/>
    <property type="match status" value="1"/>
</dbReference>
<dbReference type="InterPro" id="IPR001789">
    <property type="entry name" value="Sig_transdc_resp-reg_receiver"/>
</dbReference>
<dbReference type="GO" id="GO:0000160">
    <property type="term" value="P:phosphorelay signal transduction system"/>
    <property type="evidence" value="ECO:0007669"/>
    <property type="project" value="InterPro"/>
</dbReference>
<dbReference type="Gene3D" id="3.40.50.2300">
    <property type="match status" value="1"/>
</dbReference>